<keyword evidence="1" id="KW-1133">Transmembrane helix</keyword>
<dbReference type="STRING" id="1903952.BIT28_00595"/>
<comment type="caution">
    <text evidence="2">The sequence shown here is derived from an EMBL/GenBank/DDBJ whole genome shotgun (WGS) entry which is preliminary data.</text>
</comment>
<proteinExistence type="predicted"/>
<keyword evidence="3" id="KW-1185">Reference proteome</keyword>
<dbReference type="EMBL" id="MJIL01000049">
    <property type="protein sequence ID" value="OLQ79788.1"/>
    <property type="molecule type" value="Genomic_DNA"/>
</dbReference>
<dbReference type="AlphaFoldDB" id="A0A1Q9GX18"/>
<evidence type="ECO:0000256" key="1">
    <source>
        <dbReference type="SAM" id="Phobius"/>
    </source>
</evidence>
<evidence type="ECO:0000313" key="2">
    <source>
        <dbReference type="EMBL" id="OLQ79788.1"/>
    </source>
</evidence>
<keyword evidence="1" id="KW-0472">Membrane</keyword>
<feature type="transmembrane region" description="Helical" evidence="1">
    <location>
        <begin position="43"/>
        <end position="61"/>
    </location>
</feature>
<accession>A0A1Q9GX18</accession>
<organism evidence="2 3">
    <name type="scientific">Photobacterium proteolyticum</name>
    <dbReference type="NCBI Taxonomy" id="1903952"/>
    <lineage>
        <taxon>Bacteria</taxon>
        <taxon>Pseudomonadati</taxon>
        <taxon>Pseudomonadota</taxon>
        <taxon>Gammaproteobacteria</taxon>
        <taxon>Vibrionales</taxon>
        <taxon>Vibrionaceae</taxon>
        <taxon>Photobacterium</taxon>
    </lineage>
</organism>
<dbReference type="Proteomes" id="UP000186905">
    <property type="component" value="Unassembled WGS sequence"/>
</dbReference>
<evidence type="ECO:0000313" key="3">
    <source>
        <dbReference type="Proteomes" id="UP000186905"/>
    </source>
</evidence>
<protein>
    <submittedName>
        <fullName evidence="2">Uncharacterized protein</fullName>
    </submittedName>
</protein>
<sequence length="105" mass="11792">MDHTDLVSRKAGESRLVLGGRCLILTDNSRRETVLKKIQELQFFKLFGLIAAYFICSLLLYRVFRSVGHGDEVLFGLGIASVAVTGVLFWALMAMRKKGKSKRDL</sequence>
<gene>
    <name evidence="2" type="ORF">BIT28_00595</name>
</gene>
<name>A0A1Q9GX18_9GAMM</name>
<reference evidence="2 3" key="1">
    <citation type="submission" date="2016-09" db="EMBL/GenBank/DDBJ databases">
        <title>Photobacterium proteolyticum sp. nov. a protease producing bacterium isolated from ocean sediments of Laizhou Bay.</title>
        <authorList>
            <person name="Li Y."/>
        </authorList>
    </citation>
    <scope>NUCLEOTIDE SEQUENCE [LARGE SCALE GENOMIC DNA]</scope>
    <source>
        <strain evidence="2 3">13-12</strain>
    </source>
</reference>
<keyword evidence="1" id="KW-0812">Transmembrane</keyword>
<feature type="transmembrane region" description="Helical" evidence="1">
    <location>
        <begin position="73"/>
        <end position="93"/>
    </location>
</feature>